<comment type="caution">
    <text evidence="2">The sequence shown here is derived from an EMBL/GenBank/DDBJ whole genome shotgun (WGS) entry which is preliminary data.</text>
</comment>
<gene>
    <name evidence="2" type="ORF">Cpa01nite_15950</name>
</gene>
<protein>
    <submittedName>
        <fullName evidence="2">Uncharacterized protein</fullName>
    </submittedName>
</protein>
<evidence type="ECO:0000313" key="3">
    <source>
        <dbReference type="Proteomes" id="UP000642125"/>
    </source>
</evidence>
<feature type="transmembrane region" description="Helical" evidence="1">
    <location>
        <begin position="52"/>
        <end position="71"/>
    </location>
</feature>
<keyword evidence="3" id="KW-1185">Reference proteome</keyword>
<evidence type="ECO:0000313" key="2">
    <source>
        <dbReference type="EMBL" id="GIG36214.1"/>
    </source>
</evidence>
<evidence type="ECO:0000256" key="1">
    <source>
        <dbReference type="SAM" id="Phobius"/>
    </source>
</evidence>
<dbReference type="EMBL" id="BONO01000010">
    <property type="protein sequence ID" value="GIG36214.1"/>
    <property type="molecule type" value="Genomic_DNA"/>
</dbReference>
<dbReference type="Proteomes" id="UP000642125">
    <property type="component" value="Unassembled WGS sequence"/>
</dbReference>
<keyword evidence="1" id="KW-0472">Membrane</keyword>
<proteinExistence type="predicted"/>
<accession>A0A919PC53</accession>
<dbReference type="RefSeq" id="WP_203668242.1">
    <property type="nucleotide sequence ID" value="NZ_BONO01000010.1"/>
</dbReference>
<organism evidence="2 3">
    <name type="scientific">Cellulomonas pakistanensis</name>
    <dbReference type="NCBI Taxonomy" id="992287"/>
    <lineage>
        <taxon>Bacteria</taxon>
        <taxon>Bacillati</taxon>
        <taxon>Actinomycetota</taxon>
        <taxon>Actinomycetes</taxon>
        <taxon>Micrococcales</taxon>
        <taxon>Cellulomonadaceae</taxon>
        <taxon>Cellulomonas</taxon>
    </lineage>
</organism>
<sequence>MRTAGRLRTWFVLAATVTLAAAALYAVAFSIAFDRADAGRDTGVPGVLAGPAALVAVTGLVVALPLLHAWLSRRQRERDAAAVPVP</sequence>
<keyword evidence="1" id="KW-0812">Transmembrane</keyword>
<dbReference type="AlphaFoldDB" id="A0A919PC53"/>
<name>A0A919PC53_9CELL</name>
<keyword evidence="1" id="KW-1133">Transmembrane helix</keyword>
<reference evidence="2" key="1">
    <citation type="submission" date="2021-01" db="EMBL/GenBank/DDBJ databases">
        <title>Whole genome shotgun sequence of Cellulomonas pakistanensis NBRC 110800.</title>
        <authorList>
            <person name="Komaki H."/>
            <person name="Tamura T."/>
        </authorList>
    </citation>
    <scope>NUCLEOTIDE SEQUENCE</scope>
    <source>
        <strain evidence="2">NBRC 110800</strain>
    </source>
</reference>